<feature type="coiled-coil region" evidence="2">
    <location>
        <begin position="94"/>
        <end position="121"/>
    </location>
</feature>
<dbReference type="SMART" id="SM00530">
    <property type="entry name" value="HTH_XRE"/>
    <property type="match status" value="1"/>
</dbReference>
<evidence type="ECO:0000256" key="1">
    <source>
        <dbReference type="ARBA" id="ARBA00023125"/>
    </source>
</evidence>
<dbReference type="Proteomes" id="UP000592180">
    <property type="component" value="Unassembled WGS sequence"/>
</dbReference>
<dbReference type="PANTHER" id="PTHR46558:SF4">
    <property type="entry name" value="DNA-BIDING PHAGE PROTEIN"/>
    <property type="match status" value="1"/>
</dbReference>
<dbReference type="GO" id="GO:0003677">
    <property type="term" value="F:DNA binding"/>
    <property type="evidence" value="ECO:0007669"/>
    <property type="project" value="UniProtKB-KW"/>
</dbReference>
<dbReference type="InterPro" id="IPR001387">
    <property type="entry name" value="Cro/C1-type_HTH"/>
</dbReference>
<reference evidence="4 5" key="1">
    <citation type="submission" date="2020-08" db="EMBL/GenBank/DDBJ databases">
        <title>Functional genomics of gut bacteria from endangered species of beetles.</title>
        <authorList>
            <person name="Carlos-Shanley C."/>
        </authorList>
    </citation>
    <scope>NUCLEOTIDE SEQUENCE [LARGE SCALE GENOMIC DNA]</scope>
    <source>
        <strain evidence="4 5">S00151</strain>
    </source>
</reference>
<dbReference type="CDD" id="cd00093">
    <property type="entry name" value="HTH_XRE"/>
    <property type="match status" value="1"/>
</dbReference>
<dbReference type="AlphaFoldDB" id="A0A840KCU4"/>
<dbReference type="Gene3D" id="1.10.260.40">
    <property type="entry name" value="lambda repressor-like DNA-binding domains"/>
    <property type="match status" value="1"/>
</dbReference>
<gene>
    <name evidence="4" type="ORF">HNP38_000642</name>
</gene>
<evidence type="ECO:0000256" key="2">
    <source>
        <dbReference type="SAM" id="Coils"/>
    </source>
</evidence>
<keyword evidence="2" id="KW-0175">Coiled coil</keyword>
<dbReference type="RefSeq" id="WP_184184342.1">
    <property type="nucleotide sequence ID" value="NZ_JACHLE010000001.1"/>
</dbReference>
<dbReference type="PROSITE" id="PS50943">
    <property type="entry name" value="HTH_CROC1"/>
    <property type="match status" value="1"/>
</dbReference>
<evidence type="ECO:0000313" key="5">
    <source>
        <dbReference type="Proteomes" id="UP000592180"/>
    </source>
</evidence>
<sequence>MTNNVAEKIKRLRKSKGYSQEDMAEKLNISQSAYARIESGESHSWAAYIEKLSEIFEMKPENFLTDETNNLEQENTDQKGGMAFQFVGTINTINSLSEKLIEQYEERIQELKEQVNYWKNKAEEL</sequence>
<accession>A0A840KCU4</accession>
<dbReference type="SUPFAM" id="SSF47413">
    <property type="entry name" value="lambda repressor-like DNA-binding domains"/>
    <property type="match status" value="1"/>
</dbReference>
<evidence type="ECO:0000313" key="4">
    <source>
        <dbReference type="EMBL" id="MBB4805370.1"/>
    </source>
</evidence>
<dbReference type="Pfam" id="PF01381">
    <property type="entry name" value="HTH_3"/>
    <property type="match status" value="1"/>
</dbReference>
<keyword evidence="5" id="KW-1185">Reference proteome</keyword>
<dbReference type="PANTHER" id="PTHR46558">
    <property type="entry name" value="TRACRIPTIONAL REGULATORY PROTEIN-RELATED-RELATED"/>
    <property type="match status" value="1"/>
</dbReference>
<organism evidence="4 5">
    <name type="scientific">Chryseobacterium defluvii</name>
    <dbReference type="NCBI Taxonomy" id="160396"/>
    <lineage>
        <taxon>Bacteria</taxon>
        <taxon>Pseudomonadati</taxon>
        <taxon>Bacteroidota</taxon>
        <taxon>Flavobacteriia</taxon>
        <taxon>Flavobacteriales</taxon>
        <taxon>Weeksellaceae</taxon>
        <taxon>Chryseobacterium group</taxon>
        <taxon>Chryseobacterium</taxon>
    </lineage>
</organism>
<keyword evidence="1" id="KW-0238">DNA-binding</keyword>
<name>A0A840KCU4_9FLAO</name>
<dbReference type="InterPro" id="IPR010982">
    <property type="entry name" value="Lambda_DNA-bd_dom_sf"/>
</dbReference>
<dbReference type="EMBL" id="JACHLE010000001">
    <property type="protein sequence ID" value="MBB4805370.1"/>
    <property type="molecule type" value="Genomic_DNA"/>
</dbReference>
<evidence type="ECO:0000259" key="3">
    <source>
        <dbReference type="PROSITE" id="PS50943"/>
    </source>
</evidence>
<feature type="domain" description="HTH cro/C1-type" evidence="3">
    <location>
        <begin position="9"/>
        <end position="63"/>
    </location>
</feature>
<protein>
    <submittedName>
        <fullName evidence="4">Transcriptional regulator with XRE-family HTH domain</fullName>
    </submittedName>
</protein>
<proteinExistence type="predicted"/>
<comment type="caution">
    <text evidence="4">The sequence shown here is derived from an EMBL/GenBank/DDBJ whole genome shotgun (WGS) entry which is preliminary data.</text>
</comment>